<name>A0A0V8GC22_9BACL</name>
<dbReference type="Proteomes" id="UP000053797">
    <property type="component" value="Unassembled WGS sequence"/>
</dbReference>
<evidence type="ECO:0000313" key="1">
    <source>
        <dbReference type="EMBL" id="KSU47820.1"/>
    </source>
</evidence>
<evidence type="ECO:0000313" key="2">
    <source>
        <dbReference type="Proteomes" id="UP000053797"/>
    </source>
</evidence>
<dbReference type="AlphaFoldDB" id="A0A0V8GC22"/>
<accession>A0A0V8GC22</accession>
<sequence length="127" mass="14635">MLLRHMTHRHHMKSIVTRGGLSPTFQIDAPTGWIAFEVDPPSVAYQNHFHQLKSDWQDGDVVTLEFDGERMQAAGFEILQSSEDVRNQQAERLGVSIEEIGSYAFIRNFVSLDYLVESSREKISEYY</sequence>
<dbReference type="OrthoDB" id="2357170at2"/>
<dbReference type="EMBL" id="LNQL01000006">
    <property type="protein sequence ID" value="KSU47820.1"/>
    <property type="molecule type" value="Genomic_DNA"/>
</dbReference>
<protein>
    <submittedName>
        <fullName evidence="1">Uncharacterized protein</fullName>
    </submittedName>
</protein>
<proteinExistence type="predicted"/>
<gene>
    <name evidence="1" type="ORF">AS033_14245</name>
</gene>
<dbReference type="GeneID" id="90836572"/>
<organism evidence="1 2">
    <name type="scientific">Exiguobacterium indicum</name>
    <dbReference type="NCBI Taxonomy" id="296995"/>
    <lineage>
        <taxon>Bacteria</taxon>
        <taxon>Bacillati</taxon>
        <taxon>Bacillota</taxon>
        <taxon>Bacilli</taxon>
        <taxon>Bacillales</taxon>
        <taxon>Bacillales Family XII. Incertae Sedis</taxon>
        <taxon>Exiguobacterium</taxon>
    </lineage>
</organism>
<comment type="caution">
    <text evidence="1">The sequence shown here is derived from an EMBL/GenBank/DDBJ whole genome shotgun (WGS) entry which is preliminary data.</text>
</comment>
<dbReference type="RefSeq" id="WP_058265840.1">
    <property type="nucleotide sequence ID" value="NZ_FMYN01000006.1"/>
</dbReference>
<reference evidence="1 2" key="1">
    <citation type="journal article" date="2015" name="Int. J. Syst. Evol. Microbiol.">
        <title>Exiguobacterium enclense sp. nov., isolated from sediment.</title>
        <authorList>
            <person name="Dastager S.G."/>
            <person name="Mawlankar R."/>
            <person name="Sonalkar V.V."/>
            <person name="Thorat M.N."/>
            <person name="Mual P."/>
            <person name="Verma A."/>
            <person name="Krishnamurthi S."/>
            <person name="Tang S.K."/>
            <person name="Li W.J."/>
        </authorList>
    </citation>
    <scope>NUCLEOTIDE SEQUENCE [LARGE SCALE GENOMIC DNA]</scope>
    <source>
        <strain evidence="1 2">NIO-1109</strain>
    </source>
</reference>